<proteinExistence type="predicted"/>
<dbReference type="PANTHER" id="PTHR46634">
    <property type="entry name" value="M REDUCTASE II SUBUNIT GAMMA, PUTATIVE (DUF3741)-RELATED"/>
    <property type="match status" value="1"/>
</dbReference>
<reference evidence="6" key="1">
    <citation type="journal article" date="2016" name="Nature">
        <title>The genome of the seagrass Zostera marina reveals angiosperm adaptation to the sea.</title>
        <authorList>
            <person name="Olsen J.L."/>
            <person name="Rouze P."/>
            <person name="Verhelst B."/>
            <person name="Lin Y.-C."/>
            <person name="Bayer T."/>
            <person name="Collen J."/>
            <person name="Dattolo E."/>
            <person name="De Paoli E."/>
            <person name="Dittami S."/>
            <person name="Maumus F."/>
            <person name="Michel G."/>
            <person name="Kersting A."/>
            <person name="Lauritano C."/>
            <person name="Lohaus R."/>
            <person name="Toepel M."/>
            <person name="Tonon T."/>
            <person name="Vanneste K."/>
            <person name="Amirebrahimi M."/>
            <person name="Brakel J."/>
            <person name="Bostroem C."/>
            <person name="Chovatia M."/>
            <person name="Grimwood J."/>
            <person name="Jenkins J.W."/>
            <person name="Jueterbock A."/>
            <person name="Mraz A."/>
            <person name="Stam W.T."/>
            <person name="Tice H."/>
            <person name="Bornberg-Bauer E."/>
            <person name="Green P.J."/>
            <person name="Pearson G.A."/>
            <person name="Procaccini G."/>
            <person name="Duarte C.M."/>
            <person name="Schmutz J."/>
            <person name="Reusch T.B.H."/>
            <person name="Van de Peer Y."/>
        </authorList>
    </citation>
    <scope>NUCLEOTIDE SEQUENCE [LARGE SCALE GENOMIC DNA]</scope>
    <source>
        <strain evidence="6">cv. Finnish</strain>
    </source>
</reference>
<dbReference type="OrthoDB" id="1932693at2759"/>
<feature type="compositionally biased region" description="Basic and acidic residues" evidence="1">
    <location>
        <begin position="25"/>
        <end position="40"/>
    </location>
</feature>
<dbReference type="InterPro" id="IPR032795">
    <property type="entry name" value="DUF3741-assoc"/>
</dbReference>
<keyword evidence="6" id="KW-1185">Reference proteome</keyword>
<evidence type="ECO:0000259" key="3">
    <source>
        <dbReference type="Pfam" id="PF14309"/>
    </source>
</evidence>
<organism evidence="5 6">
    <name type="scientific">Zostera marina</name>
    <name type="common">Eelgrass</name>
    <dbReference type="NCBI Taxonomy" id="29655"/>
    <lineage>
        <taxon>Eukaryota</taxon>
        <taxon>Viridiplantae</taxon>
        <taxon>Streptophyta</taxon>
        <taxon>Embryophyta</taxon>
        <taxon>Tracheophyta</taxon>
        <taxon>Spermatophyta</taxon>
        <taxon>Magnoliopsida</taxon>
        <taxon>Liliopsida</taxon>
        <taxon>Zosteraceae</taxon>
        <taxon>Zostera</taxon>
    </lineage>
</organism>
<dbReference type="EMBL" id="LFYR01001125">
    <property type="protein sequence ID" value="KMZ64618.1"/>
    <property type="molecule type" value="Genomic_DNA"/>
</dbReference>
<feature type="region of interest" description="Disordered" evidence="1">
    <location>
        <begin position="25"/>
        <end position="48"/>
    </location>
</feature>
<dbReference type="PANTHER" id="PTHR46634:SF3">
    <property type="entry name" value="M REDUCTASE II SUBUNIT GAMMA, PUTATIVE (DUF3741)-RELATED"/>
    <property type="match status" value="1"/>
</dbReference>
<evidence type="ECO:0008006" key="7">
    <source>
        <dbReference type="Google" id="ProtNLM"/>
    </source>
</evidence>
<evidence type="ECO:0000259" key="4">
    <source>
        <dbReference type="Pfam" id="PF14383"/>
    </source>
</evidence>
<dbReference type="AlphaFoldDB" id="A0A0K9P6J1"/>
<evidence type="ECO:0000256" key="1">
    <source>
        <dbReference type="SAM" id="MobiDB-lite"/>
    </source>
</evidence>
<evidence type="ECO:0000313" key="5">
    <source>
        <dbReference type="EMBL" id="KMZ64618.1"/>
    </source>
</evidence>
<dbReference type="Pfam" id="PF12552">
    <property type="entry name" value="DUF3741"/>
    <property type="match status" value="1"/>
</dbReference>
<gene>
    <name evidence="5" type="ORF">ZOSMA_35G00750</name>
</gene>
<dbReference type="Pfam" id="PF14309">
    <property type="entry name" value="DUF4378"/>
    <property type="match status" value="1"/>
</dbReference>
<name>A0A0K9P6J1_ZOSMR</name>
<feature type="region of interest" description="Disordered" evidence="1">
    <location>
        <begin position="304"/>
        <end position="337"/>
    </location>
</feature>
<dbReference type="InterPro" id="IPR022212">
    <property type="entry name" value="DUF3741"/>
</dbReference>
<comment type="caution">
    <text evidence="5">The sequence shown here is derived from an EMBL/GenBank/DDBJ whole genome shotgun (WGS) entry which is preliminary data.</text>
</comment>
<dbReference type="Proteomes" id="UP000036987">
    <property type="component" value="Unassembled WGS sequence"/>
</dbReference>
<feature type="domain" description="DUF4378" evidence="3">
    <location>
        <begin position="730"/>
        <end position="901"/>
    </location>
</feature>
<feature type="domain" description="DUF3741" evidence="2">
    <location>
        <begin position="198"/>
        <end position="242"/>
    </location>
</feature>
<evidence type="ECO:0000259" key="2">
    <source>
        <dbReference type="Pfam" id="PF12552"/>
    </source>
</evidence>
<dbReference type="InterPro" id="IPR025486">
    <property type="entry name" value="DUF4378"/>
</dbReference>
<sequence>MIPLFDLSAGLSGTKLLTNKILRDRSPAKKSRKEEAEKNVSDSGAGSVEDKMVIHETKICSNNQSCGTTPMKMLIAREMMSKEMEAWKQEPPTVIAKLMGLDGLPSKIPEKPNQPNLKCTVHNSCTSCGTIWNMLKEERIHHERLVPLGDRPFQYLHPCDHNKSFKETYEVKQTTPSGVSRKINVEKNSIDEKMSLVRQKFMEAKRLATNKRLLHSKAFQEALDVLSSNRDIFLKVLEEPNSSISKKMELKIEASMPSQSNKKITVLKPSKAYDETRSEHGSASFSCKTRIVVLRPCPEKLQGISKSPENKNLFDKLGNDGGPREVSKEMTQSMPESLRSTYRLDETGVSPSVLSNGYIGDESSFDRSEDEYMEDEYDSEVVTPISQQSWGYTSRFYSHSSKFQESSVIKEAKKRLSDRWVTVKSNKINEEPEKEWSGTSTLGEMLAIRATNTEEPNVMGASSCLSSNWNETEKDEIFSRSLQRWKSTPMSSSSSVNNKVELDMEERSDDMGKLKSRRPTTTKEIVSNFLFSRTKKDTHQNPSSSFNSEYHEGFSNTSGKKLANKDFNPISVENRDDQVMLSLEQCFYCEDACEKNKLEYSDPHSFIEPSVVSSLEQCLSYENEHSVPPSVFEPSSLSSLDQYLSTESARENLGNTIPFSVFELPSRSIFSEYFDSPSIGSQRTISRSTPIESVARSLSSDFSTSSERRKLIPLKQPNNFVQEVEKYERHMFVQSLLSSVGLGSTETLNTFLPKWHSLESPLNPALLENHLLEQNGKDQLCNEKKLNERLLFDCVNTALMDISSWRREGVVLSINLLRKLSMEKSDATSICSLTDDISKRIEDLFNGSLAFRCDSSFELDAIVRNEVGGETGKEWSDTMGSEITRLGMLIESHVLNELFGELLEDCISSHHKLVFTDCR</sequence>
<protein>
    <recommendedName>
        <fullName evidence="7">DUF3741 domain-containing protein</fullName>
    </recommendedName>
</protein>
<feature type="compositionally biased region" description="Basic and acidic residues" evidence="1">
    <location>
        <begin position="308"/>
        <end position="328"/>
    </location>
</feature>
<evidence type="ECO:0000313" key="6">
    <source>
        <dbReference type="Proteomes" id="UP000036987"/>
    </source>
</evidence>
<accession>A0A0K9P6J1</accession>
<feature type="domain" description="DUF3741" evidence="4">
    <location>
        <begin position="91"/>
        <end position="107"/>
    </location>
</feature>
<dbReference type="Pfam" id="PF14383">
    <property type="entry name" value="VARLMGL"/>
    <property type="match status" value="1"/>
</dbReference>
<dbReference type="OMA" id="WGAYPCT"/>